<evidence type="ECO:0000313" key="1">
    <source>
        <dbReference type="EMBL" id="ODQ66464.1"/>
    </source>
</evidence>
<reference evidence="1 2" key="1">
    <citation type="journal article" date="2016" name="Proc. Natl. Acad. Sci. U.S.A.">
        <title>Comparative genomics of biotechnologically important yeasts.</title>
        <authorList>
            <person name="Riley R."/>
            <person name="Haridas S."/>
            <person name="Wolfe K.H."/>
            <person name="Lopes M.R."/>
            <person name="Hittinger C.T."/>
            <person name="Goeker M."/>
            <person name="Salamov A.A."/>
            <person name="Wisecaver J.H."/>
            <person name="Long T.M."/>
            <person name="Calvey C.H."/>
            <person name="Aerts A.L."/>
            <person name="Barry K.W."/>
            <person name="Choi C."/>
            <person name="Clum A."/>
            <person name="Coughlan A.Y."/>
            <person name="Deshpande S."/>
            <person name="Douglass A.P."/>
            <person name="Hanson S.J."/>
            <person name="Klenk H.-P."/>
            <person name="LaButti K.M."/>
            <person name="Lapidus A."/>
            <person name="Lindquist E.A."/>
            <person name="Lipzen A.M."/>
            <person name="Meier-Kolthoff J.P."/>
            <person name="Ohm R.A."/>
            <person name="Otillar R.P."/>
            <person name="Pangilinan J.L."/>
            <person name="Peng Y."/>
            <person name="Rokas A."/>
            <person name="Rosa C.A."/>
            <person name="Scheuner C."/>
            <person name="Sibirny A.A."/>
            <person name="Slot J.C."/>
            <person name="Stielow J.B."/>
            <person name="Sun H."/>
            <person name="Kurtzman C.P."/>
            <person name="Blackwell M."/>
            <person name="Grigoriev I.V."/>
            <person name="Jeffries T.W."/>
        </authorList>
    </citation>
    <scope>NUCLEOTIDE SEQUENCE [LARGE SCALE GENOMIC DNA]</scope>
    <source>
        <strain evidence="1 2">DSM 6958</strain>
    </source>
</reference>
<dbReference type="OrthoDB" id="1696280at2759"/>
<dbReference type="PANTHER" id="PTHR11941">
    <property type="entry name" value="ENOYL-COA HYDRATASE-RELATED"/>
    <property type="match status" value="1"/>
</dbReference>
<gene>
    <name evidence="1" type="ORF">NADFUDRAFT_50384</name>
</gene>
<dbReference type="CDD" id="cd06558">
    <property type="entry name" value="crotonase-like"/>
    <property type="match status" value="1"/>
</dbReference>
<dbReference type="GO" id="GO:0004165">
    <property type="term" value="F:delta(3)-delta(2)-enoyl-CoA isomerase activity"/>
    <property type="evidence" value="ECO:0007669"/>
    <property type="project" value="TreeGrafter"/>
</dbReference>
<organism evidence="1 2">
    <name type="scientific">Nadsonia fulvescens var. elongata DSM 6958</name>
    <dbReference type="NCBI Taxonomy" id="857566"/>
    <lineage>
        <taxon>Eukaryota</taxon>
        <taxon>Fungi</taxon>
        <taxon>Dikarya</taxon>
        <taxon>Ascomycota</taxon>
        <taxon>Saccharomycotina</taxon>
        <taxon>Dipodascomycetes</taxon>
        <taxon>Dipodascales</taxon>
        <taxon>Dipodascales incertae sedis</taxon>
        <taxon>Nadsonia</taxon>
    </lineage>
</organism>
<dbReference type="STRING" id="857566.A0A1E3PMP4"/>
<dbReference type="InterPro" id="IPR029045">
    <property type="entry name" value="ClpP/crotonase-like_dom_sf"/>
</dbReference>
<protein>
    <submittedName>
        <fullName evidence="1">ClpP/crotonase</fullName>
    </submittedName>
</protein>
<dbReference type="SUPFAM" id="SSF52096">
    <property type="entry name" value="ClpP/crotonase"/>
    <property type="match status" value="1"/>
</dbReference>
<accession>A0A1E3PMP4</accession>
<dbReference type="Pfam" id="PF00378">
    <property type="entry name" value="ECH_1"/>
    <property type="match status" value="1"/>
</dbReference>
<sequence>MNFTSKFPLSFPLESDKKLITISAPKGKDYYLLTLNSGPDNRFTPTFITAFIDALDILSVCPPKVLITTSAFPKFYSNGLDLELALSTPNFFHLYYNRLLEKVFDFPYPTIALINGHAFAAGFMVSACHDYRVMNDQRGFACLNELEFDSPLLPPMIGIFREKFGPKICRKIALEAHRFTAQEAISEGLVDAAGGLEQAEAIVARISKFVSKSSYRLIRRETYRDFYKLVFSGNNDSLLAFGTAELDDKVREGRAESWAQKLAKL</sequence>
<dbReference type="Gene3D" id="3.90.226.10">
    <property type="entry name" value="2-enoyl-CoA Hydratase, Chain A, domain 1"/>
    <property type="match status" value="1"/>
</dbReference>
<dbReference type="InterPro" id="IPR001753">
    <property type="entry name" value="Enoyl-CoA_hydra/iso"/>
</dbReference>
<dbReference type="AlphaFoldDB" id="A0A1E3PMP4"/>
<dbReference type="EMBL" id="KV454408">
    <property type="protein sequence ID" value="ODQ66464.1"/>
    <property type="molecule type" value="Genomic_DNA"/>
</dbReference>
<name>A0A1E3PMP4_9ASCO</name>
<dbReference type="GO" id="GO:0005777">
    <property type="term" value="C:peroxisome"/>
    <property type="evidence" value="ECO:0007669"/>
    <property type="project" value="TreeGrafter"/>
</dbReference>
<dbReference type="GO" id="GO:0006635">
    <property type="term" value="P:fatty acid beta-oxidation"/>
    <property type="evidence" value="ECO:0007669"/>
    <property type="project" value="TreeGrafter"/>
</dbReference>
<keyword evidence="2" id="KW-1185">Reference proteome</keyword>
<proteinExistence type="predicted"/>
<evidence type="ECO:0000313" key="2">
    <source>
        <dbReference type="Proteomes" id="UP000095009"/>
    </source>
</evidence>
<dbReference type="Proteomes" id="UP000095009">
    <property type="component" value="Unassembled WGS sequence"/>
</dbReference>
<dbReference type="PANTHER" id="PTHR11941:SF75">
    <property type="entry name" value="ENOYL-COA HYDRATASE_ISOMERASE FAMILY PROTEIN"/>
    <property type="match status" value="1"/>
</dbReference>